<evidence type="ECO:0000256" key="1">
    <source>
        <dbReference type="ARBA" id="ARBA00004141"/>
    </source>
</evidence>
<feature type="transmembrane region" description="Helical" evidence="9">
    <location>
        <begin position="728"/>
        <end position="754"/>
    </location>
</feature>
<dbReference type="Gene3D" id="2.60.60.20">
    <property type="entry name" value="PLAT/LH2 domain"/>
    <property type="match status" value="1"/>
</dbReference>
<gene>
    <name evidence="12" type="ORF">C0Q70_06781</name>
</gene>
<dbReference type="PROSITE" id="PS50095">
    <property type="entry name" value="PLAT"/>
    <property type="match status" value="1"/>
</dbReference>
<dbReference type="Gene3D" id="3.30.160.60">
    <property type="entry name" value="Classic Zinc Finger"/>
    <property type="match status" value="1"/>
</dbReference>
<dbReference type="PANTHER" id="PTHR10877:SF194">
    <property type="entry name" value="LOCATION OF VULVA DEFECTIVE 1"/>
    <property type="match status" value="1"/>
</dbReference>
<dbReference type="GO" id="GO:0005262">
    <property type="term" value="F:calcium channel activity"/>
    <property type="evidence" value="ECO:0007669"/>
    <property type="project" value="TreeGrafter"/>
</dbReference>
<evidence type="ECO:0000256" key="6">
    <source>
        <dbReference type="PROSITE-ProRule" id="PRU00042"/>
    </source>
</evidence>
<evidence type="ECO:0000256" key="7">
    <source>
        <dbReference type="PROSITE-ProRule" id="PRU00152"/>
    </source>
</evidence>
<evidence type="ECO:0000256" key="4">
    <source>
        <dbReference type="ARBA" id="ARBA00022989"/>
    </source>
</evidence>
<dbReference type="Pfam" id="PF20519">
    <property type="entry name" value="Polycystin_dom"/>
    <property type="match status" value="1"/>
</dbReference>
<keyword evidence="13" id="KW-1185">Reference proteome</keyword>
<feature type="transmembrane region" description="Helical" evidence="9">
    <location>
        <begin position="258"/>
        <end position="277"/>
    </location>
</feature>
<evidence type="ECO:0000256" key="9">
    <source>
        <dbReference type="SAM" id="Phobius"/>
    </source>
</evidence>
<dbReference type="AlphaFoldDB" id="A0A2T7PD80"/>
<dbReference type="EMBL" id="PZQS01000004">
    <property type="protein sequence ID" value="PVD31369.1"/>
    <property type="molecule type" value="Genomic_DNA"/>
</dbReference>
<dbReference type="GO" id="GO:0008270">
    <property type="term" value="F:zinc ion binding"/>
    <property type="evidence" value="ECO:0007669"/>
    <property type="project" value="UniProtKB-KW"/>
</dbReference>
<feature type="domain" description="PLAT" evidence="10">
    <location>
        <begin position="302"/>
        <end position="419"/>
    </location>
</feature>
<dbReference type="InterPro" id="IPR051223">
    <property type="entry name" value="Polycystin"/>
</dbReference>
<evidence type="ECO:0000313" key="12">
    <source>
        <dbReference type="EMBL" id="PVD31369.1"/>
    </source>
</evidence>
<dbReference type="SMART" id="SM00355">
    <property type="entry name" value="ZnF_C2H2"/>
    <property type="match status" value="4"/>
</dbReference>
<dbReference type="Proteomes" id="UP000245119">
    <property type="component" value="Linkage Group LG4"/>
</dbReference>
<accession>A0A2T7PD80</accession>
<dbReference type="SUPFAM" id="SSF49723">
    <property type="entry name" value="Lipase/lipooxygenase domain (PLAT/LH2 domain)"/>
    <property type="match status" value="1"/>
</dbReference>
<evidence type="ECO:0000313" key="13">
    <source>
        <dbReference type="Proteomes" id="UP000245119"/>
    </source>
</evidence>
<dbReference type="GO" id="GO:0016020">
    <property type="term" value="C:membrane"/>
    <property type="evidence" value="ECO:0007669"/>
    <property type="project" value="UniProtKB-SubCell"/>
</dbReference>
<keyword evidence="6" id="KW-0479">Metal-binding</keyword>
<reference evidence="12 13" key="1">
    <citation type="submission" date="2018-04" db="EMBL/GenBank/DDBJ databases">
        <title>The genome of golden apple snail Pomacea canaliculata provides insight into stress tolerance and invasive adaptation.</title>
        <authorList>
            <person name="Liu C."/>
            <person name="Liu B."/>
            <person name="Ren Y."/>
            <person name="Zhang Y."/>
            <person name="Wang H."/>
            <person name="Li S."/>
            <person name="Jiang F."/>
            <person name="Yin L."/>
            <person name="Zhang G."/>
            <person name="Qian W."/>
            <person name="Fan W."/>
        </authorList>
    </citation>
    <scope>NUCLEOTIDE SEQUENCE [LARGE SCALE GENOMIC DNA]</scope>
    <source>
        <strain evidence="12">SZHN2017</strain>
        <tissue evidence="12">Muscle</tissue>
    </source>
</reference>
<evidence type="ECO:0000259" key="10">
    <source>
        <dbReference type="PROSITE" id="PS50095"/>
    </source>
</evidence>
<evidence type="ECO:0000256" key="8">
    <source>
        <dbReference type="SAM" id="MobiDB-lite"/>
    </source>
</evidence>
<keyword evidence="4 9" id="KW-1133">Transmembrane helix</keyword>
<evidence type="ECO:0000256" key="5">
    <source>
        <dbReference type="ARBA" id="ARBA00023136"/>
    </source>
</evidence>
<feature type="domain" description="C2H2-type" evidence="11">
    <location>
        <begin position="1130"/>
        <end position="1152"/>
    </location>
</feature>
<dbReference type="InterPro" id="IPR001024">
    <property type="entry name" value="PLAT/LH2_dom"/>
</dbReference>
<sequence>MVYEKDVYTHALSTSKIVPSGKVAVVNVVDEDKNPVSAVSMGGPVTVTLPPPRSTVVSKRTARADDSAFCSEAPPSTLLLLQFIVPAGRKLTLLGHFGTPPTTSVYEFEATVTSEPHVTLSHDDITLVLQDGVAKVYVKRISRTVEQICFAASYSGLAFDCIDLLSESPRRRLLSSETAVMQAVHVSALSVVTWDSSHTAWTVNSEVSVRGIENNGRVWFKSNFIGKFSLSELIITPTEIDFSAIFLNFERYLQNSPYVLSVICWVLLVSVFVTVLLRRLDVADSALWTYLPLTDNRPDDPFVYTLSVHTSLNSPRHFTATPVFVLTGQFASTHTRVLADGVRENFRSGTVSNFVMTSQVNLGQLLVLNIWHDNKGNSPHWKLDRVVVVDRTSKDVALFVCRDWLSTNKSDGRISRHLPVFMSDGVDGGQMFDVVSWHQLFDEHLWLSIFKRLTYSRFSRVQRFLCAVALLFLAMVTDAMFFRGKEATYEKIRGVTIGPLQINYRQLYTGFVSGLIIIVPAVIMTWSFKHRDIRGVNSRSSNGCPQSTSSRLLSPSSHPHPPRGTVFPLQEIRSSECLSTAPSACTIKSENGEGRKMSRRFNRPKFYSSDPVSSTSMCRRSKSNRLNEDEKNEAEVTVSTEASTASPIDVTAMREMSDIPIPLNQSAVIQCSPAQNSGKELTFNTRSLHPWWFIFVGYFFIFLSIVIGAFFCIMFSLEWGGSRSQEWLLAVVFTSSIHLLVIEPVKIILVSFILSSILWHQAHDDIVEVAPYSLASRETCNVFQDCRTDHLSTGYVFSVCEDLEELESRHKDLINNQRMHTVLANLFFHTLYLVLLYVLCHHISDNTIYIQNRTIKQQLALKELKLIDLPDKTWDWVQKQFIPSIMSPYNCLDCASMETKNLLLSDGCNLRVGPVIMTQYRIKDHVEESRSFLSGWVVCTANCTEKEYVYDTGGPTSMAKEGVVGVYGPGGYQASLGQTEYAARKKVAELLRQKWLDQNTRALSIELKAKRPISLCLHEKHHQENEEQQDVEVGIPVLPYARQESCALAVKFTASEPWTYLPSVEYSDGLMLRQCPQCKFSTCDPTLLRNHLAVHSSLGLYVCRHPGCVAQFLERYQLVRHLQEKHNFPQVCHFCGEGFQSAHVLREHIRGHYIRPFKCDICGLQFLTPQQKDGHCFINHSDWKPKLHF</sequence>
<keyword evidence="5 9" id="KW-0472">Membrane</keyword>
<evidence type="ECO:0000256" key="2">
    <source>
        <dbReference type="ARBA" id="ARBA00007200"/>
    </source>
</evidence>
<dbReference type="PROSITE" id="PS00028">
    <property type="entry name" value="ZINC_FINGER_C2H2_1"/>
    <property type="match status" value="2"/>
</dbReference>
<dbReference type="PROSITE" id="PS50157">
    <property type="entry name" value="ZINC_FINGER_C2H2_2"/>
    <property type="match status" value="2"/>
</dbReference>
<feature type="region of interest" description="Disordered" evidence="8">
    <location>
        <begin position="588"/>
        <end position="632"/>
    </location>
</feature>
<feature type="transmembrane region" description="Helical" evidence="9">
    <location>
        <begin position="819"/>
        <end position="839"/>
    </location>
</feature>
<comment type="caution">
    <text evidence="7">Lacks conserved residue(s) required for the propagation of feature annotation.</text>
</comment>
<keyword evidence="3 9" id="KW-0812">Transmembrane</keyword>
<feature type="compositionally biased region" description="Polar residues" evidence="8">
    <location>
        <begin position="537"/>
        <end position="548"/>
    </location>
</feature>
<dbReference type="PANTHER" id="PTHR10877">
    <property type="entry name" value="POLYCYSTIN FAMILY MEMBER"/>
    <property type="match status" value="1"/>
</dbReference>
<feature type="transmembrane region" description="Helical" evidence="9">
    <location>
        <begin position="691"/>
        <end position="716"/>
    </location>
</feature>
<evidence type="ECO:0008006" key="14">
    <source>
        <dbReference type="Google" id="ProtNLM"/>
    </source>
</evidence>
<evidence type="ECO:0000256" key="3">
    <source>
        <dbReference type="ARBA" id="ARBA00022692"/>
    </source>
</evidence>
<dbReference type="SUPFAM" id="SSF57667">
    <property type="entry name" value="beta-beta-alpha zinc fingers"/>
    <property type="match status" value="1"/>
</dbReference>
<feature type="transmembrane region" description="Helical" evidence="9">
    <location>
        <begin position="461"/>
        <end position="482"/>
    </location>
</feature>
<keyword evidence="6" id="KW-0862">Zinc</keyword>
<organism evidence="12 13">
    <name type="scientific">Pomacea canaliculata</name>
    <name type="common">Golden apple snail</name>
    <dbReference type="NCBI Taxonomy" id="400727"/>
    <lineage>
        <taxon>Eukaryota</taxon>
        <taxon>Metazoa</taxon>
        <taxon>Spiralia</taxon>
        <taxon>Lophotrochozoa</taxon>
        <taxon>Mollusca</taxon>
        <taxon>Gastropoda</taxon>
        <taxon>Caenogastropoda</taxon>
        <taxon>Architaenioglossa</taxon>
        <taxon>Ampullarioidea</taxon>
        <taxon>Ampullariidae</taxon>
        <taxon>Pomacea</taxon>
    </lineage>
</organism>
<feature type="domain" description="C2H2-type" evidence="11">
    <location>
        <begin position="1157"/>
        <end position="1185"/>
    </location>
</feature>
<feature type="transmembrane region" description="Helical" evidence="9">
    <location>
        <begin position="507"/>
        <end position="528"/>
    </location>
</feature>
<dbReference type="GO" id="GO:0050982">
    <property type="term" value="P:detection of mechanical stimulus"/>
    <property type="evidence" value="ECO:0007669"/>
    <property type="project" value="TreeGrafter"/>
</dbReference>
<name>A0A2T7PD80_POMCA</name>
<dbReference type="InterPro" id="IPR013087">
    <property type="entry name" value="Znf_C2H2_type"/>
</dbReference>
<dbReference type="InterPro" id="IPR036392">
    <property type="entry name" value="PLAT/LH2_dom_sf"/>
</dbReference>
<keyword evidence="6" id="KW-0863">Zinc-finger</keyword>
<dbReference type="InterPro" id="IPR046791">
    <property type="entry name" value="Polycystin_dom"/>
</dbReference>
<evidence type="ECO:0000259" key="11">
    <source>
        <dbReference type="PROSITE" id="PS50157"/>
    </source>
</evidence>
<comment type="similarity">
    <text evidence="2">Belongs to the polycystin family.</text>
</comment>
<proteinExistence type="inferred from homology"/>
<comment type="subcellular location">
    <subcellularLocation>
        <location evidence="1">Membrane</location>
        <topology evidence="1">Multi-pass membrane protein</topology>
    </subcellularLocation>
</comment>
<dbReference type="Pfam" id="PF01477">
    <property type="entry name" value="PLAT"/>
    <property type="match status" value="1"/>
</dbReference>
<comment type="caution">
    <text evidence="12">The sequence shown here is derived from an EMBL/GenBank/DDBJ whole genome shotgun (WGS) entry which is preliminary data.</text>
</comment>
<dbReference type="InterPro" id="IPR036236">
    <property type="entry name" value="Znf_C2H2_sf"/>
</dbReference>
<protein>
    <recommendedName>
        <fullName evidence="14">PLAT domain-containing protein</fullName>
    </recommendedName>
</protein>
<feature type="region of interest" description="Disordered" evidence="8">
    <location>
        <begin position="537"/>
        <end position="566"/>
    </location>
</feature>
<dbReference type="OrthoDB" id="6119411at2759"/>